<comment type="caution">
    <text evidence="1">The sequence shown here is derived from an EMBL/GenBank/DDBJ whole genome shotgun (WGS) entry which is preliminary data.</text>
</comment>
<evidence type="ECO:0000313" key="2">
    <source>
        <dbReference type="EMBL" id="MEL0565166.1"/>
    </source>
</evidence>
<evidence type="ECO:0000313" key="3">
    <source>
        <dbReference type="Proteomes" id="UP000327236"/>
    </source>
</evidence>
<dbReference type="SUPFAM" id="SSF46689">
    <property type="entry name" value="Homeodomain-like"/>
    <property type="match status" value="1"/>
</dbReference>
<sequence>MNLKHLEEVLYKNLSTERIKNFQVKTLCEVAKVSRGSFYYHFKGIEDFYEAIFIKDLNRILLSNRYDNFSSRMLQLLKALKDDQTFYINLVHLGNTKAFGKNVEKALFEILRYYARSRGCYSEPTLIRISKAMYHTIYYWIMHDCEDQIHQIHTCLFLQFQELDRQKELHDIIGI</sequence>
<protein>
    <submittedName>
        <fullName evidence="1">TetR/AcrR family transcriptional regulator</fullName>
    </submittedName>
</protein>
<dbReference type="Proteomes" id="UP000327236">
    <property type="component" value="Unassembled WGS sequence"/>
</dbReference>
<name>A0A5N1I7N2_LACJE</name>
<proteinExistence type="predicted"/>
<evidence type="ECO:0000313" key="1">
    <source>
        <dbReference type="EMBL" id="KAA9321572.1"/>
    </source>
</evidence>
<dbReference type="OrthoDB" id="9812993at2"/>
<dbReference type="InterPro" id="IPR009057">
    <property type="entry name" value="Homeodomain-like_sf"/>
</dbReference>
<dbReference type="KEGG" id="lje:BUE77_06660"/>
<keyword evidence="4" id="KW-1185">Reference proteome</keyword>
<reference evidence="2 4" key="2">
    <citation type="submission" date="2024-04" db="EMBL/GenBank/DDBJ databases">
        <title>Three lactobacilli isolated from voided urine samples from females with type 2 diabetes.</title>
        <authorList>
            <person name="Kula A."/>
            <person name="Stegman N."/>
            <person name="Putonti C."/>
        </authorList>
    </citation>
    <scope>NUCLEOTIDE SEQUENCE [LARGE SCALE GENOMIC DNA]</scope>
    <source>
        <strain evidence="2 4">1855</strain>
    </source>
</reference>
<reference evidence="1 3" key="1">
    <citation type="submission" date="2019-09" db="EMBL/GenBank/DDBJ databases">
        <title>Draft genome sequence assemblies of isolates from the urinary tract.</title>
        <authorList>
            <person name="Mores C.R."/>
            <person name="Putonti C."/>
            <person name="Wolfe A.J."/>
        </authorList>
    </citation>
    <scope>NUCLEOTIDE SEQUENCE [LARGE SCALE GENOMIC DNA]</scope>
    <source>
        <strain evidence="1 3">UMB246</strain>
    </source>
</reference>
<accession>A0A5N1I7N2</accession>
<organism evidence="1 3">
    <name type="scientific">Lactobacillus jensenii</name>
    <dbReference type="NCBI Taxonomy" id="109790"/>
    <lineage>
        <taxon>Bacteria</taxon>
        <taxon>Bacillati</taxon>
        <taxon>Bacillota</taxon>
        <taxon>Bacilli</taxon>
        <taxon>Lactobacillales</taxon>
        <taxon>Lactobacillaceae</taxon>
        <taxon>Lactobacillus</taxon>
    </lineage>
</organism>
<dbReference type="AlphaFoldDB" id="A0A5N1I7N2"/>
<dbReference type="Proteomes" id="UP001385848">
    <property type="component" value="Unassembled WGS sequence"/>
</dbReference>
<dbReference type="Gene3D" id="1.10.357.10">
    <property type="entry name" value="Tetracycline Repressor, domain 2"/>
    <property type="match status" value="1"/>
</dbReference>
<dbReference type="RefSeq" id="WP_006585758.1">
    <property type="nucleotide sequence ID" value="NZ_CATOUV010000001.1"/>
</dbReference>
<dbReference type="EMBL" id="VYWW01000027">
    <property type="protein sequence ID" value="KAA9321572.1"/>
    <property type="molecule type" value="Genomic_DNA"/>
</dbReference>
<dbReference type="GeneID" id="31743395"/>
<evidence type="ECO:0000313" key="4">
    <source>
        <dbReference type="Proteomes" id="UP001385848"/>
    </source>
</evidence>
<dbReference type="EMBL" id="JBBVUL010000006">
    <property type="protein sequence ID" value="MEL0565166.1"/>
    <property type="molecule type" value="Genomic_DNA"/>
</dbReference>
<gene>
    <name evidence="2" type="ORF">AAC431_04405</name>
    <name evidence="1" type="ORF">F6H94_06235</name>
</gene>